<evidence type="ECO:0000313" key="12">
    <source>
        <dbReference type="EMBL" id="PXW98745.1"/>
    </source>
</evidence>
<dbReference type="GO" id="GO:0005737">
    <property type="term" value="C:cytoplasm"/>
    <property type="evidence" value="ECO:0007669"/>
    <property type="project" value="InterPro"/>
</dbReference>
<feature type="binding site" evidence="10">
    <location>
        <position position="105"/>
    </location>
    <ligand>
        <name>Mn(2+)</name>
        <dbReference type="ChEBI" id="CHEBI:29035"/>
        <label>2</label>
    </ligand>
</feature>
<accession>A0A318HCP4</accession>
<keyword evidence="4 10" id="KW-0441">Lipid A biosynthesis</keyword>
<evidence type="ECO:0000256" key="9">
    <source>
        <dbReference type="ARBA" id="ARBA00023211"/>
    </source>
</evidence>
<keyword evidence="13" id="KW-1185">Reference proteome</keyword>
<dbReference type="HAMAP" id="MF_00575">
    <property type="entry name" value="LpxH"/>
    <property type="match status" value="1"/>
</dbReference>
<evidence type="ECO:0000256" key="6">
    <source>
        <dbReference type="ARBA" id="ARBA00022801"/>
    </source>
</evidence>
<gene>
    <name evidence="10" type="primary">lpxH</name>
    <name evidence="12" type="ORF">C7444_102227</name>
</gene>
<dbReference type="AlphaFoldDB" id="A0A318HCP4"/>
<feature type="binding site" evidence="10">
    <location>
        <position position="34"/>
    </location>
    <ligand>
        <name>Mn(2+)</name>
        <dbReference type="ChEBI" id="CHEBI:29035"/>
        <label>1</label>
    </ligand>
</feature>
<dbReference type="Pfam" id="PF00149">
    <property type="entry name" value="Metallophos"/>
    <property type="match status" value="1"/>
</dbReference>
<evidence type="ECO:0000256" key="4">
    <source>
        <dbReference type="ARBA" id="ARBA00022556"/>
    </source>
</evidence>
<feature type="binding site" evidence="10">
    <location>
        <position position="224"/>
    </location>
    <ligand>
        <name>Mn(2+)</name>
        <dbReference type="ChEBI" id="CHEBI:29035"/>
        <label>1</label>
    </ligand>
</feature>
<dbReference type="SUPFAM" id="SSF56300">
    <property type="entry name" value="Metallo-dependent phosphatases"/>
    <property type="match status" value="1"/>
</dbReference>
<dbReference type="RefSeq" id="WP_310732619.1">
    <property type="nucleotide sequence ID" value="NZ_QJJS01000002.1"/>
</dbReference>
<evidence type="ECO:0000256" key="5">
    <source>
        <dbReference type="ARBA" id="ARBA00022723"/>
    </source>
</evidence>
<protein>
    <recommendedName>
        <fullName evidence="10">UDP-2,3-diacylglucosamine hydrolase</fullName>
        <ecNumber evidence="10">3.6.1.54</ecNumber>
    </recommendedName>
    <alternativeName>
        <fullName evidence="10">UDP-2,3-diacylglucosamine diphosphatase</fullName>
    </alternativeName>
</protein>
<organism evidence="12 13">
    <name type="scientific">Sphaerotilus hippei</name>
    <dbReference type="NCBI Taxonomy" id="744406"/>
    <lineage>
        <taxon>Bacteria</taxon>
        <taxon>Pseudomonadati</taxon>
        <taxon>Pseudomonadota</taxon>
        <taxon>Betaproteobacteria</taxon>
        <taxon>Burkholderiales</taxon>
        <taxon>Sphaerotilaceae</taxon>
        <taxon>Sphaerotilus</taxon>
    </lineage>
</organism>
<dbReference type="InterPro" id="IPR004843">
    <property type="entry name" value="Calcineurin-like_PHP"/>
</dbReference>
<comment type="catalytic activity">
    <reaction evidence="10">
        <text>UDP-2-N,3-O-bis[(3R)-3-hydroxytetradecanoyl]-alpha-D-glucosamine + H2O = 2-N,3-O-bis[(3R)-3-hydroxytetradecanoyl]-alpha-D-glucosaminyl 1-phosphate + UMP + 2 H(+)</text>
        <dbReference type="Rhea" id="RHEA:25213"/>
        <dbReference type="ChEBI" id="CHEBI:15377"/>
        <dbReference type="ChEBI" id="CHEBI:15378"/>
        <dbReference type="ChEBI" id="CHEBI:57865"/>
        <dbReference type="ChEBI" id="CHEBI:57957"/>
        <dbReference type="ChEBI" id="CHEBI:78847"/>
        <dbReference type="EC" id="3.6.1.54"/>
    </reaction>
</comment>
<dbReference type="EMBL" id="QJJS01000002">
    <property type="protein sequence ID" value="PXW98745.1"/>
    <property type="molecule type" value="Genomic_DNA"/>
</dbReference>
<feature type="binding site" evidence="10">
    <location>
        <position position="148"/>
    </location>
    <ligand>
        <name>substrate</name>
    </ligand>
</feature>
<keyword evidence="1 10" id="KW-1003">Cell membrane</keyword>
<name>A0A318HCP4_9BURK</name>
<dbReference type="InterPro" id="IPR043461">
    <property type="entry name" value="LpxH-like"/>
</dbReference>
<evidence type="ECO:0000256" key="1">
    <source>
        <dbReference type="ARBA" id="ARBA00022475"/>
    </source>
</evidence>
<evidence type="ECO:0000256" key="8">
    <source>
        <dbReference type="ARBA" id="ARBA00023136"/>
    </source>
</evidence>
<feature type="binding site" evidence="10">
    <location>
        <position position="222"/>
    </location>
    <ligand>
        <name>substrate</name>
    </ligand>
</feature>
<keyword evidence="3 10" id="KW-0997">Cell inner membrane</keyword>
<dbReference type="UniPathway" id="UPA00359">
    <property type="reaction ID" value="UER00480"/>
</dbReference>
<feature type="domain" description="Calcineurin-like phosphoesterase" evidence="11">
    <location>
        <begin position="28"/>
        <end position="226"/>
    </location>
</feature>
<feature type="binding site" evidence="10">
    <location>
        <position position="63"/>
    </location>
    <ligand>
        <name>Mn(2+)</name>
        <dbReference type="ChEBI" id="CHEBI:29035"/>
        <label>2</label>
    </ligand>
</feature>
<dbReference type="GO" id="GO:0009245">
    <property type="term" value="P:lipid A biosynthetic process"/>
    <property type="evidence" value="ECO:0007669"/>
    <property type="project" value="UniProtKB-UniRule"/>
</dbReference>
<comment type="function">
    <text evidence="10">Hydrolyzes the pyrophosphate bond of UDP-2,3-diacylglucosamine to yield 2,3-diacylglucosamine 1-phosphate (lipid X) and UMP by catalyzing the attack of water at the alpha-P atom. Involved in the biosynthesis of lipid A, a phosphorylated glycolipid that anchors the lipopolysaccharide to the outer membrane of the cell.</text>
</comment>
<evidence type="ECO:0000256" key="3">
    <source>
        <dbReference type="ARBA" id="ARBA00022519"/>
    </source>
</evidence>
<dbReference type="GO" id="GO:0019897">
    <property type="term" value="C:extrinsic component of plasma membrane"/>
    <property type="evidence" value="ECO:0007669"/>
    <property type="project" value="UniProtKB-UniRule"/>
</dbReference>
<dbReference type="GO" id="GO:0008758">
    <property type="term" value="F:UDP-2,3-diacylglucosamine hydrolase activity"/>
    <property type="evidence" value="ECO:0007669"/>
    <property type="project" value="UniProtKB-UniRule"/>
</dbReference>
<feature type="binding site" evidence="10">
    <location>
        <position position="191"/>
    </location>
    <ligand>
        <name>substrate</name>
    </ligand>
</feature>
<evidence type="ECO:0000256" key="2">
    <source>
        <dbReference type="ARBA" id="ARBA00022516"/>
    </source>
</evidence>
<keyword evidence="6 10" id="KW-0378">Hydrolase</keyword>
<dbReference type="GO" id="GO:0030145">
    <property type="term" value="F:manganese ion binding"/>
    <property type="evidence" value="ECO:0007669"/>
    <property type="project" value="UniProtKB-UniRule"/>
</dbReference>
<dbReference type="PANTHER" id="PTHR34990">
    <property type="entry name" value="UDP-2,3-DIACYLGLUCOSAMINE HYDROLASE-RELATED"/>
    <property type="match status" value="1"/>
</dbReference>
<keyword evidence="8 10" id="KW-0472">Membrane</keyword>
<dbReference type="InterPro" id="IPR010138">
    <property type="entry name" value="UDP-diacylglucosamine_Hdrlase"/>
</dbReference>
<dbReference type="InterPro" id="IPR029052">
    <property type="entry name" value="Metallo-depent_PP-like"/>
</dbReference>
<dbReference type="Proteomes" id="UP000247811">
    <property type="component" value="Unassembled WGS sequence"/>
</dbReference>
<proteinExistence type="inferred from homology"/>
<comment type="caution">
    <text evidence="12">The sequence shown here is derived from an EMBL/GenBank/DDBJ whole genome shotgun (WGS) entry which is preliminary data.</text>
</comment>
<evidence type="ECO:0000313" key="13">
    <source>
        <dbReference type="Proteomes" id="UP000247811"/>
    </source>
</evidence>
<evidence type="ECO:0000256" key="7">
    <source>
        <dbReference type="ARBA" id="ARBA00023098"/>
    </source>
</evidence>
<feature type="binding site" evidence="10">
    <location>
        <position position="32"/>
    </location>
    <ligand>
        <name>Mn(2+)</name>
        <dbReference type="ChEBI" id="CHEBI:29035"/>
        <label>1</label>
    </ligand>
</feature>
<feature type="binding site" evidence="10">
    <location>
        <begin position="105"/>
        <end position="106"/>
    </location>
    <ligand>
        <name>substrate</name>
    </ligand>
</feature>
<keyword evidence="2 10" id="KW-0444">Lipid biosynthesis</keyword>
<dbReference type="CDD" id="cd07398">
    <property type="entry name" value="MPP_YbbF-LpxH"/>
    <property type="match status" value="1"/>
</dbReference>
<evidence type="ECO:0000259" key="11">
    <source>
        <dbReference type="Pfam" id="PF00149"/>
    </source>
</evidence>
<keyword evidence="9 10" id="KW-0464">Manganese</keyword>
<feature type="binding site" evidence="10">
    <location>
        <position position="186"/>
    </location>
    <ligand>
        <name>substrate</name>
    </ligand>
</feature>
<comment type="similarity">
    <text evidence="10">Belongs to the LpxH family.</text>
</comment>
<feature type="binding site" evidence="10">
    <location>
        <position position="222"/>
    </location>
    <ligand>
        <name>Mn(2+)</name>
        <dbReference type="ChEBI" id="CHEBI:29035"/>
        <label>2</label>
    </ligand>
</feature>
<dbReference type="PANTHER" id="PTHR34990:SF1">
    <property type="entry name" value="UDP-2,3-DIACYLGLUCOSAMINE HYDROLASE"/>
    <property type="match status" value="1"/>
</dbReference>
<dbReference type="Gene3D" id="3.60.21.10">
    <property type="match status" value="1"/>
</dbReference>
<comment type="cofactor">
    <cofactor evidence="10">
        <name>Mn(2+)</name>
        <dbReference type="ChEBI" id="CHEBI:29035"/>
    </cofactor>
    <text evidence="10">Binds 2 Mn(2+) ions per subunit in a binuclear metal center.</text>
</comment>
<sequence length="276" mass="30277">MSLAPLPVEAEAGWLSRIDAAPHWGCIDLLSDLHLSPDTPRTTRALLDHLSRTPASAVLLLGDIFEAWVGDDVLDTPSRAGFELDTLTALRAAGQQRWLGFMQGNRDFLFGNDALAAGGLHGLHDPCVLQAFGRRLVLSHGDALCLDDQDYQRFRRQVRHADWQRAVLARPLAERRALASQLRQASDQRRDAAGATDYGDLDAQAVSQLLQARDSEILVHGHTHRPTVHAHAGGCSRWVLSDWDLDHPDAGHPARAEVLRLSPQGLVRIDLCAPPP</sequence>
<comment type="caution">
    <text evidence="10">Lacks conserved residue(s) required for the propagation of feature annotation.</text>
</comment>
<dbReference type="EC" id="3.6.1.54" evidence="10"/>
<keyword evidence="7 10" id="KW-0443">Lipid metabolism</keyword>
<feature type="binding site" evidence="10">
    <location>
        <position position="140"/>
    </location>
    <ligand>
        <name>Mn(2+)</name>
        <dbReference type="ChEBI" id="CHEBI:29035"/>
        <label>2</label>
    </ligand>
</feature>
<keyword evidence="5 10" id="KW-0479">Metal-binding</keyword>
<comment type="pathway">
    <text evidence="10">Glycolipid biosynthesis; lipid IV(A) biosynthesis; lipid IV(A) from (3R)-3-hydroxytetradecanoyl-[acyl-carrier-protein] and UDP-N-acetyl-alpha-D-glucosamine: step 4/6.</text>
</comment>
<dbReference type="NCBIfam" id="NF003743">
    <property type="entry name" value="PRK05340.1"/>
    <property type="match status" value="1"/>
</dbReference>
<reference evidence="12 13" key="1">
    <citation type="submission" date="2018-05" db="EMBL/GenBank/DDBJ databases">
        <title>Genomic Encyclopedia of Type Strains, Phase IV (KMG-IV): sequencing the most valuable type-strain genomes for metagenomic binning, comparative biology and taxonomic classification.</title>
        <authorList>
            <person name="Goeker M."/>
        </authorList>
    </citation>
    <scope>NUCLEOTIDE SEQUENCE [LARGE SCALE GENOMIC DNA]</scope>
    <source>
        <strain evidence="12 13">DSM 566</strain>
    </source>
</reference>
<evidence type="ECO:0000256" key="10">
    <source>
        <dbReference type="HAMAP-Rule" id="MF_00575"/>
    </source>
</evidence>
<comment type="subcellular location">
    <subcellularLocation>
        <location evidence="10">Cell inner membrane</location>
        <topology evidence="10">Peripheral membrane protein</topology>
        <orientation evidence="10">Cytoplasmic side</orientation>
    </subcellularLocation>
</comment>
<feature type="binding site" evidence="10">
    <location>
        <position position="63"/>
    </location>
    <ligand>
        <name>Mn(2+)</name>
        <dbReference type="ChEBI" id="CHEBI:29035"/>
        <label>1</label>
    </ligand>
</feature>